<proteinExistence type="inferred from homology"/>
<sequence length="355" mass="41842">MKLSSGFYVTLALSVLLGIADASKGDDLPEFRQCLETCVISTCNSDGIYKGTVYDTYSKHRFDKMPLPLHLSILGWNCENNCDYQCQRIITSEREANGLPVYQFHGKWPFLRVFGIQELFSTLFSIGNFIPNYWGFNTIWRQYTHERKLGNHEFCNLYWAYILVSVISMCAWFFSSVFHLKDTWDRERLDYFFAGMTVLTGFYAVNVRFFHLYRHENSKKRKFLALTCIFMYVCHVSYLLHVWSYTYNMKANVVIGLLQNFLWVALSITQFNKIKKEQLSLLENLKQSDVNWTLTPLLLVLSVSCGMSFELFDFPPKFDLLDAHAMWHFATIWPTMYWFPYMVKDTEGLKTRKFD</sequence>
<feature type="transmembrane region" description="Helical" evidence="7">
    <location>
        <begin position="324"/>
        <end position="343"/>
    </location>
</feature>
<feature type="chain" id="PRO_5015032240" description="Post-GPI attachment to proteins factor 3" evidence="7">
    <location>
        <begin position="23"/>
        <end position="355"/>
    </location>
</feature>
<dbReference type="PANTHER" id="PTHR13148:SF0">
    <property type="entry name" value="POST-GPI ATTACHMENT TO PROTEINS FACTOR 3"/>
    <property type="match status" value="1"/>
</dbReference>
<dbReference type="Proteomes" id="UP000249293">
    <property type="component" value="Chromosome 3"/>
</dbReference>
<evidence type="ECO:0000256" key="4">
    <source>
        <dbReference type="ARBA" id="ARBA00022729"/>
    </source>
</evidence>
<evidence type="ECO:0000313" key="14">
    <source>
        <dbReference type="Proteomes" id="UP000195871"/>
    </source>
</evidence>
<evidence type="ECO:0000256" key="5">
    <source>
        <dbReference type="ARBA" id="ARBA00022989"/>
    </source>
</evidence>
<evidence type="ECO:0000256" key="6">
    <source>
        <dbReference type="ARBA" id="ARBA00023136"/>
    </source>
</evidence>
<evidence type="ECO:0000313" key="10">
    <source>
        <dbReference type="EMBL" id="ONH76058.1"/>
    </source>
</evidence>
<dbReference type="STRING" id="4909.A0A099NYU4"/>
<evidence type="ECO:0000256" key="1">
    <source>
        <dbReference type="ARBA" id="ARBA00004127"/>
    </source>
</evidence>
<evidence type="ECO:0000256" key="2">
    <source>
        <dbReference type="ARBA" id="ARBA00022502"/>
    </source>
</evidence>
<dbReference type="Proteomes" id="UP000029867">
    <property type="component" value="Unassembled WGS sequence"/>
</dbReference>
<feature type="signal peptide" evidence="7">
    <location>
        <begin position="1"/>
        <end position="22"/>
    </location>
</feature>
<feature type="transmembrane region" description="Helical" evidence="7">
    <location>
        <begin position="223"/>
        <end position="243"/>
    </location>
</feature>
<comment type="similarity">
    <text evidence="7">Belongs to the PGAP3 family.</text>
</comment>
<accession>A0A099NYU4</accession>
<dbReference type="Proteomes" id="UP000189274">
    <property type="component" value="Unassembled WGS sequence"/>
</dbReference>
<evidence type="ECO:0000313" key="12">
    <source>
        <dbReference type="Proteomes" id="UP000029867"/>
    </source>
</evidence>
<name>A0A099NYU4_PICKU</name>
<evidence type="ECO:0000313" key="13">
    <source>
        <dbReference type="Proteomes" id="UP000189274"/>
    </source>
</evidence>
<gene>
    <name evidence="10" type="ORF">BOH78_1469</name>
    <name evidence="8" type="ORF">C5L36_0C07020</name>
    <name evidence="11" type="ORF">CAS74_000718</name>
    <name evidence="9" type="ORF">JL09_g3630</name>
</gene>
<protein>
    <recommendedName>
        <fullName evidence="7">Post-GPI attachment to proteins factor 3</fullName>
    </recommendedName>
</protein>
<keyword evidence="6 7" id="KW-0472">Membrane</keyword>
<comment type="function">
    <text evidence="7">Involved in the lipid remodeling steps of GPI-anchor maturation.</text>
</comment>
<feature type="transmembrane region" description="Helical" evidence="7">
    <location>
        <begin position="157"/>
        <end position="179"/>
    </location>
</feature>
<dbReference type="GO" id="GO:0005789">
    <property type="term" value="C:endoplasmic reticulum membrane"/>
    <property type="evidence" value="ECO:0007669"/>
    <property type="project" value="UniProtKB-SubCell"/>
</dbReference>
<dbReference type="GO" id="GO:0016788">
    <property type="term" value="F:hydrolase activity, acting on ester bonds"/>
    <property type="evidence" value="ECO:0007669"/>
    <property type="project" value="TreeGrafter"/>
</dbReference>
<dbReference type="AlphaFoldDB" id="A0A099NYU4"/>
<keyword evidence="3 7" id="KW-0812">Transmembrane</keyword>
<evidence type="ECO:0000313" key="11">
    <source>
        <dbReference type="EMBL" id="OUT24331.1"/>
    </source>
</evidence>
<feature type="transmembrane region" description="Helical" evidence="7">
    <location>
        <begin position="290"/>
        <end position="312"/>
    </location>
</feature>
<dbReference type="VEuPathDB" id="FungiDB:C5L36_0C07020"/>
<dbReference type="HOGENOM" id="CLU_032917_1_1_1"/>
<evidence type="ECO:0000313" key="15">
    <source>
        <dbReference type="Proteomes" id="UP000249293"/>
    </source>
</evidence>
<feature type="transmembrane region" description="Helical" evidence="7">
    <location>
        <begin position="119"/>
        <end position="136"/>
    </location>
</feature>
<reference evidence="9" key="2">
    <citation type="submission" date="2014-08" db="EMBL/GenBank/DDBJ databases">
        <title>Exploiting Issatchenkia orientalis SD108 for Succinic Acid Production.</title>
        <authorList>
            <person name="Xiao H."/>
            <person name="Shao Z."/>
            <person name="Jiang Y."/>
            <person name="Dole S."/>
            <person name="Zhao H."/>
        </authorList>
    </citation>
    <scope>NUCLEOTIDE SEQUENCE [LARGE SCALE GENOMIC DNA]</scope>
    <source>
        <strain evidence="9">SD108</strain>
    </source>
</reference>
<dbReference type="InterPro" id="IPR007217">
    <property type="entry name" value="Per1-like"/>
</dbReference>
<dbReference type="EMBL" id="CP028775">
    <property type="protein sequence ID" value="AWU76782.1"/>
    <property type="molecule type" value="Genomic_DNA"/>
</dbReference>
<reference evidence="12" key="1">
    <citation type="journal article" date="2014" name="Microb. Cell Fact.">
        <title>Exploiting Issatchenkia orientalis SD108 for succinic acid production.</title>
        <authorList>
            <person name="Xiao H."/>
            <person name="Shao Z."/>
            <person name="Jiang Y."/>
            <person name="Dole S."/>
            <person name="Zhao H."/>
        </authorList>
    </citation>
    <scope>NUCLEOTIDE SEQUENCE [LARGE SCALE GENOMIC DNA]</scope>
    <source>
        <strain evidence="12">SD108</strain>
    </source>
</reference>
<dbReference type="OrthoDB" id="419770at2759"/>
<evidence type="ECO:0000313" key="8">
    <source>
        <dbReference type="EMBL" id="AWU76782.1"/>
    </source>
</evidence>
<feature type="transmembrane region" description="Helical" evidence="7">
    <location>
        <begin position="249"/>
        <end position="269"/>
    </location>
</feature>
<keyword evidence="15" id="KW-1185">Reference proteome</keyword>
<reference evidence="8 15" key="6">
    <citation type="submission" date="2018-06" db="EMBL/GenBank/DDBJ databases">
        <title>Population genomics shows no distinction between pathogenic Candida krusei and environmental Pichia kudriavzevii: One species, four names.</title>
        <authorList>
            <person name="Douglass A.P."/>
            <person name="Offei B."/>
            <person name="Braun-Galleani S."/>
            <person name="Coughlan A.Y."/>
            <person name="Martos A."/>
            <person name="Ortiz-Merino R.A."/>
            <person name="Byrne K.P."/>
            <person name="Wolfe K.H."/>
        </authorList>
    </citation>
    <scope>NUCLEOTIDE SEQUENCE [LARGE SCALE GENOMIC DNA]</scope>
    <source>
        <strain evidence="8 15">CBS573</strain>
    </source>
</reference>
<reference evidence="10" key="4">
    <citation type="submission" date="2017-01" db="EMBL/GenBank/DDBJ databases">
        <authorList>
            <person name="Mah S.A."/>
            <person name="Swanson W.J."/>
            <person name="Moy G.W."/>
            <person name="Vacquier V.D."/>
        </authorList>
    </citation>
    <scope>NUCLEOTIDE SEQUENCE [LARGE SCALE GENOMIC DNA]</scope>
    <source>
        <strain evidence="10">129</strain>
    </source>
</reference>
<keyword evidence="5 7" id="KW-1133">Transmembrane helix</keyword>
<dbReference type="EMBL" id="NHMM01000001">
    <property type="protein sequence ID" value="OUT24331.1"/>
    <property type="molecule type" value="Genomic_DNA"/>
</dbReference>
<dbReference type="EMBL" id="MQVM01000005">
    <property type="protein sequence ID" value="ONH76058.1"/>
    <property type="molecule type" value="Genomic_DNA"/>
</dbReference>
<dbReference type="GO" id="GO:0000329">
    <property type="term" value="C:fungal-type vacuole membrane"/>
    <property type="evidence" value="ECO:0007669"/>
    <property type="project" value="EnsemblFungi"/>
</dbReference>
<keyword evidence="2 7" id="KW-0337">GPI-anchor biosynthesis</keyword>
<dbReference type="Pfam" id="PF04080">
    <property type="entry name" value="Per1"/>
    <property type="match status" value="1"/>
</dbReference>
<dbReference type="GO" id="GO:0030026">
    <property type="term" value="P:intracellular manganese ion homeostasis"/>
    <property type="evidence" value="ECO:0007669"/>
    <property type="project" value="EnsemblFungi"/>
</dbReference>
<keyword evidence="4 7" id="KW-0732">Signal</keyword>
<dbReference type="GO" id="GO:0006506">
    <property type="term" value="P:GPI anchor biosynthetic process"/>
    <property type="evidence" value="ECO:0007669"/>
    <property type="project" value="UniProtKB-KW"/>
</dbReference>
<reference evidence="11 14" key="5">
    <citation type="submission" date="2017-05" db="EMBL/GenBank/DDBJ databases">
        <title>The Genome Sequence of Candida krusei Ckrusei653.</title>
        <authorList>
            <person name="Cuomo C."/>
            <person name="Forche A."/>
            <person name="Young S."/>
            <person name="Abouelleil A."/>
            <person name="Cao P."/>
            <person name="Chapman S."/>
            <person name="Cusick C."/>
            <person name="Shea T."/>
            <person name="Nusbaum C."/>
            <person name="Birren B."/>
        </authorList>
    </citation>
    <scope>NUCLEOTIDE SEQUENCE [LARGE SCALE GENOMIC DNA]</scope>
    <source>
        <strain evidence="11 14">Ckrusei653</strain>
    </source>
</reference>
<evidence type="ECO:0000256" key="7">
    <source>
        <dbReference type="RuleBase" id="RU365066"/>
    </source>
</evidence>
<evidence type="ECO:0000313" key="9">
    <source>
        <dbReference type="EMBL" id="KGK37214.1"/>
    </source>
</evidence>
<keyword evidence="7" id="KW-0256">Endoplasmic reticulum</keyword>
<feature type="transmembrane region" description="Helical" evidence="7">
    <location>
        <begin position="191"/>
        <end position="211"/>
    </location>
</feature>
<dbReference type="Proteomes" id="UP000195871">
    <property type="component" value="Unassembled WGS sequence"/>
</dbReference>
<comment type="subcellular location">
    <subcellularLocation>
        <location evidence="1">Endomembrane system</location>
        <topology evidence="1">Multi-pass membrane protein</topology>
    </subcellularLocation>
    <subcellularLocation>
        <location evidence="7">Endoplasmic reticulum membrane</location>
        <topology evidence="7">Multi-pass membrane protein</topology>
    </subcellularLocation>
</comment>
<reference evidence="13" key="3">
    <citation type="journal article" date="2017" name="Genome Announc.">
        <title>Genome sequences of Cyberlindnera fabianii 65, Pichia kudriavzevii 129, and Saccharomyces cerevisiae 131 isolated from fermented masau fruits in Zimbabwe.</title>
        <authorList>
            <person name="van Rijswijck I.M.H."/>
            <person name="Derks M.F.L."/>
            <person name="Abee T."/>
            <person name="de Ridder D."/>
            <person name="Smid E.J."/>
        </authorList>
    </citation>
    <scope>NUCLEOTIDE SEQUENCE [LARGE SCALE GENOMIC DNA]</scope>
    <source>
        <strain evidence="13">129</strain>
    </source>
</reference>
<dbReference type="eggNOG" id="KOG2970">
    <property type="taxonomic scope" value="Eukaryota"/>
</dbReference>
<organism evidence="9 12">
    <name type="scientific">Pichia kudriavzevii</name>
    <name type="common">Yeast</name>
    <name type="synonym">Issatchenkia orientalis</name>
    <dbReference type="NCBI Taxonomy" id="4909"/>
    <lineage>
        <taxon>Eukaryota</taxon>
        <taxon>Fungi</taxon>
        <taxon>Dikarya</taxon>
        <taxon>Ascomycota</taxon>
        <taxon>Saccharomycotina</taxon>
        <taxon>Pichiomycetes</taxon>
        <taxon>Pichiales</taxon>
        <taxon>Pichiaceae</taxon>
        <taxon>Pichia</taxon>
    </lineage>
</organism>
<dbReference type="PANTHER" id="PTHR13148">
    <property type="entry name" value="PER1-RELATED"/>
    <property type="match status" value="1"/>
</dbReference>
<dbReference type="EMBL" id="JQFK01000041">
    <property type="protein sequence ID" value="KGK37214.1"/>
    <property type="molecule type" value="Genomic_DNA"/>
</dbReference>
<evidence type="ECO:0000256" key="3">
    <source>
        <dbReference type="ARBA" id="ARBA00022692"/>
    </source>
</evidence>